<protein>
    <submittedName>
        <fullName evidence="3">Protein SCO1/2</fullName>
    </submittedName>
</protein>
<dbReference type="Gene3D" id="3.40.30.10">
    <property type="entry name" value="Glutaredoxin"/>
    <property type="match status" value="1"/>
</dbReference>
<evidence type="ECO:0000256" key="2">
    <source>
        <dbReference type="SAM" id="SignalP"/>
    </source>
</evidence>
<comment type="similarity">
    <text evidence="1">Belongs to the SCO1/2 family.</text>
</comment>
<evidence type="ECO:0000313" key="4">
    <source>
        <dbReference type="Proteomes" id="UP000292136"/>
    </source>
</evidence>
<reference evidence="3 4" key="1">
    <citation type="submission" date="2019-02" db="EMBL/GenBank/DDBJ databases">
        <title>Genomic Encyclopedia of Type Strains, Phase IV (KMG-IV): sequencing the most valuable type-strain genomes for metagenomic binning, comparative biology and taxonomic classification.</title>
        <authorList>
            <person name="Goeker M."/>
        </authorList>
    </citation>
    <scope>NUCLEOTIDE SEQUENCE [LARGE SCALE GENOMIC DNA]</scope>
    <source>
        <strain evidence="3 4">DSM 21223</strain>
    </source>
</reference>
<proteinExistence type="inferred from homology"/>
<dbReference type="EMBL" id="SHKM01000002">
    <property type="protein sequence ID" value="RZT76637.1"/>
    <property type="molecule type" value="Genomic_DNA"/>
</dbReference>
<dbReference type="PANTHER" id="PTHR12151:SF25">
    <property type="entry name" value="LINALOOL DEHYDRATASE_ISOMERASE DOMAIN-CONTAINING PROTEIN"/>
    <property type="match status" value="1"/>
</dbReference>
<name>A0ABY0IN41_9RHOO</name>
<organism evidence="3 4">
    <name type="scientific">Azospira oryzae</name>
    <dbReference type="NCBI Taxonomy" id="146939"/>
    <lineage>
        <taxon>Bacteria</taxon>
        <taxon>Pseudomonadati</taxon>
        <taxon>Pseudomonadota</taxon>
        <taxon>Betaproteobacteria</taxon>
        <taxon>Rhodocyclales</taxon>
        <taxon>Rhodocyclaceae</taxon>
        <taxon>Azospira</taxon>
    </lineage>
</organism>
<gene>
    <name evidence="3" type="ORF">EV678_2516</name>
</gene>
<dbReference type="PANTHER" id="PTHR12151">
    <property type="entry name" value="ELECTRON TRANSPORT PROTIN SCO1/SENC FAMILY MEMBER"/>
    <property type="match status" value="1"/>
</dbReference>
<dbReference type="CDD" id="cd02968">
    <property type="entry name" value="SCO"/>
    <property type="match status" value="1"/>
</dbReference>
<dbReference type="InterPro" id="IPR036249">
    <property type="entry name" value="Thioredoxin-like_sf"/>
</dbReference>
<comment type="caution">
    <text evidence="3">The sequence shown here is derived from an EMBL/GenBank/DDBJ whole genome shotgun (WGS) entry which is preliminary data.</text>
</comment>
<feature type="signal peptide" evidence="2">
    <location>
        <begin position="1"/>
        <end position="19"/>
    </location>
</feature>
<keyword evidence="4" id="KW-1185">Reference proteome</keyword>
<feature type="chain" id="PRO_5047114016" evidence="2">
    <location>
        <begin position="20"/>
        <end position="183"/>
    </location>
</feature>
<dbReference type="InterPro" id="IPR003782">
    <property type="entry name" value="SCO1/SenC"/>
</dbReference>
<evidence type="ECO:0000313" key="3">
    <source>
        <dbReference type="EMBL" id="RZT76637.1"/>
    </source>
</evidence>
<evidence type="ECO:0000256" key="1">
    <source>
        <dbReference type="ARBA" id="ARBA00010996"/>
    </source>
</evidence>
<dbReference type="RefSeq" id="WP_130459755.1">
    <property type="nucleotide sequence ID" value="NZ_SHKM01000002.1"/>
</dbReference>
<dbReference type="Proteomes" id="UP000292136">
    <property type="component" value="Unassembled WGS sequence"/>
</dbReference>
<keyword evidence="2" id="KW-0732">Signal</keyword>
<dbReference type="Pfam" id="PF02630">
    <property type="entry name" value="SCO1-SenC"/>
    <property type="match status" value="1"/>
</dbReference>
<accession>A0ABY0IN41</accession>
<dbReference type="PROSITE" id="PS51257">
    <property type="entry name" value="PROKAR_LIPOPROTEIN"/>
    <property type="match status" value="1"/>
</dbReference>
<sequence>MRILPFLALLFLLGACQPAAESRGTGVPVEFHLQTAAGPLDSPAADGQVRLLFFGYTNCPDLSPTALATGAQALNSLTPAERERVHLVLVTVDPERDTPAALQGYTAFFHPLLVGASAPPAQTAALAKALGTGFEKQAPRPDGSYFVDHSGSSYLLDGSGRLAATLPPGASPQEMVAAIRSLL</sequence>
<dbReference type="SUPFAM" id="SSF52833">
    <property type="entry name" value="Thioredoxin-like"/>
    <property type="match status" value="1"/>
</dbReference>